<feature type="signal peptide" evidence="2">
    <location>
        <begin position="1"/>
        <end position="20"/>
    </location>
</feature>
<accession>A0A9J6PA60</accession>
<dbReference type="PROSITE" id="PS51257">
    <property type="entry name" value="PROKAR_LIPOPROTEIN"/>
    <property type="match status" value="1"/>
</dbReference>
<keyword evidence="4" id="KW-1185">Reference proteome</keyword>
<dbReference type="RefSeq" id="WP_269332874.1">
    <property type="nucleotide sequence ID" value="NZ_JAMZFT010000002.1"/>
</dbReference>
<evidence type="ECO:0000256" key="2">
    <source>
        <dbReference type="SAM" id="SignalP"/>
    </source>
</evidence>
<dbReference type="AlphaFoldDB" id="A0A9J6PA60"/>
<evidence type="ECO:0000313" key="4">
    <source>
        <dbReference type="Proteomes" id="UP001055804"/>
    </source>
</evidence>
<proteinExistence type="predicted"/>
<organism evidence="3 4">
    <name type="scientific">Futiania mangrovi</name>
    <dbReference type="NCBI Taxonomy" id="2959716"/>
    <lineage>
        <taxon>Bacteria</taxon>
        <taxon>Pseudomonadati</taxon>
        <taxon>Pseudomonadota</taxon>
        <taxon>Alphaproteobacteria</taxon>
        <taxon>Futianiales</taxon>
        <taxon>Futianiaceae</taxon>
        <taxon>Futiania</taxon>
    </lineage>
</organism>
<feature type="compositionally biased region" description="Pro residues" evidence="1">
    <location>
        <begin position="66"/>
        <end position="81"/>
    </location>
</feature>
<evidence type="ECO:0000313" key="3">
    <source>
        <dbReference type="EMBL" id="MCP1336932.1"/>
    </source>
</evidence>
<reference evidence="3" key="1">
    <citation type="submission" date="2022-06" db="EMBL/GenBank/DDBJ databases">
        <title>Isolation and Genomics of Futiania mangrovii gen. nov., sp. nov., a Rare and Metabolically-versatile member in the Class Alphaproteobacteria.</title>
        <authorList>
            <person name="Liu L."/>
            <person name="Huang W.-C."/>
            <person name="Pan J."/>
            <person name="Li J."/>
            <person name="Huang Y."/>
            <person name="Du H."/>
            <person name="Liu Y."/>
            <person name="Li M."/>
        </authorList>
    </citation>
    <scope>NUCLEOTIDE SEQUENCE</scope>
    <source>
        <strain evidence="3">FT118</strain>
    </source>
</reference>
<keyword evidence="2" id="KW-0732">Signal</keyword>
<sequence length="138" mass="14063">MNRMALGVAAAAVVAGIGCAAAREGLPNGPWHGGGPRLFVLIDGRWEISGGEAASAASGIAAPSAPAAPPAPAPPPLPAVPAPNATGAEHMRFGLELYYRVPLRLGPAPAALWLPLSFSDGLNLDAREYWLMLPPGAW</sequence>
<comment type="caution">
    <text evidence="3">The sequence shown here is derived from an EMBL/GenBank/DDBJ whole genome shotgun (WGS) entry which is preliminary data.</text>
</comment>
<dbReference type="EMBL" id="JAMZFT010000002">
    <property type="protein sequence ID" value="MCP1336932.1"/>
    <property type="molecule type" value="Genomic_DNA"/>
</dbReference>
<name>A0A9J6PA60_9PROT</name>
<protein>
    <submittedName>
        <fullName evidence="3">Uncharacterized protein</fullName>
    </submittedName>
</protein>
<evidence type="ECO:0000256" key="1">
    <source>
        <dbReference type="SAM" id="MobiDB-lite"/>
    </source>
</evidence>
<dbReference type="Proteomes" id="UP001055804">
    <property type="component" value="Unassembled WGS sequence"/>
</dbReference>
<feature type="chain" id="PRO_5039897866" evidence="2">
    <location>
        <begin position="21"/>
        <end position="138"/>
    </location>
</feature>
<gene>
    <name evidence="3" type="ORF">NJQ99_10970</name>
</gene>
<feature type="region of interest" description="Disordered" evidence="1">
    <location>
        <begin position="59"/>
        <end position="82"/>
    </location>
</feature>